<accession>A0AA86PH72</accession>
<evidence type="ECO:0000313" key="1">
    <source>
        <dbReference type="EMBL" id="CAI9938271.1"/>
    </source>
</evidence>
<organism evidence="1">
    <name type="scientific">Hexamita inflata</name>
    <dbReference type="NCBI Taxonomy" id="28002"/>
    <lineage>
        <taxon>Eukaryota</taxon>
        <taxon>Metamonada</taxon>
        <taxon>Diplomonadida</taxon>
        <taxon>Hexamitidae</taxon>
        <taxon>Hexamitinae</taxon>
        <taxon>Hexamita</taxon>
    </lineage>
</organism>
<dbReference type="EMBL" id="CAXDID020000025">
    <property type="protein sequence ID" value="CAL5990571.1"/>
    <property type="molecule type" value="Genomic_DNA"/>
</dbReference>
<protein>
    <submittedName>
        <fullName evidence="2">Hypothetical_protein</fullName>
    </submittedName>
</protein>
<dbReference type="AlphaFoldDB" id="A0AA86PH72"/>
<evidence type="ECO:0000313" key="2">
    <source>
        <dbReference type="EMBL" id="CAL5990571.1"/>
    </source>
</evidence>
<evidence type="ECO:0000313" key="3">
    <source>
        <dbReference type="Proteomes" id="UP001642409"/>
    </source>
</evidence>
<gene>
    <name evidence="2" type="ORF">HINF_LOCUS11409</name>
    <name evidence="1" type="ORF">HINF_LOCUS25916</name>
</gene>
<dbReference type="EMBL" id="CATOUU010000654">
    <property type="protein sequence ID" value="CAI9938271.1"/>
    <property type="molecule type" value="Genomic_DNA"/>
</dbReference>
<name>A0AA86PH72_9EUKA</name>
<keyword evidence="3" id="KW-1185">Reference proteome</keyword>
<proteinExistence type="predicted"/>
<comment type="caution">
    <text evidence="1">The sequence shown here is derived from an EMBL/GenBank/DDBJ whole genome shotgun (WGS) entry which is preliminary data.</text>
</comment>
<sequence>MKGLNVNRKSRFAMLESSLIVRYAFLTQSLYFSAVSSSTAGYADLFEFTCEASTGCCHDWLQWKEYSLCYIIQYILGKLVKVPKLFDVTYHLNTLTECGFLACSEKMKKYDKAKQLKFLLMAKSRMVAH</sequence>
<reference evidence="1" key="1">
    <citation type="submission" date="2023-06" db="EMBL/GenBank/DDBJ databases">
        <authorList>
            <person name="Kurt Z."/>
        </authorList>
    </citation>
    <scope>NUCLEOTIDE SEQUENCE</scope>
</reference>
<dbReference type="Proteomes" id="UP001642409">
    <property type="component" value="Unassembled WGS sequence"/>
</dbReference>
<reference evidence="2 3" key="2">
    <citation type="submission" date="2024-07" db="EMBL/GenBank/DDBJ databases">
        <authorList>
            <person name="Akdeniz Z."/>
        </authorList>
    </citation>
    <scope>NUCLEOTIDE SEQUENCE [LARGE SCALE GENOMIC DNA]</scope>
</reference>